<evidence type="ECO:0000313" key="1">
    <source>
        <dbReference type="EMBL" id="MBX41605.1"/>
    </source>
</evidence>
<dbReference type="EMBL" id="GGEC01061121">
    <property type="protein sequence ID" value="MBX41605.1"/>
    <property type="molecule type" value="Transcribed_RNA"/>
</dbReference>
<sequence>MQACIKSSCFRLFPVYFELIILQLNRRVSSLMT</sequence>
<proteinExistence type="predicted"/>
<organism evidence="1">
    <name type="scientific">Rhizophora mucronata</name>
    <name type="common">Asiatic mangrove</name>
    <dbReference type="NCBI Taxonomy" id="61149"/>
    <lineage>
        <taxon>Eukaryota</taxon>
        <taxon>Viridiplantae</taxon>
        <taxon>Streptophyta</taxon>
        <taxon>Embryophyta</taxon>
        <taxon>Tracheophyta</taxon>
        <taxon>Spermatophyta</taxon>
        <taxon>Magnoliopsida</taxon>
        <taxon>eudicotyledons</taxon>
        <taxon>Gunneridae</taxon>
        <taxon>Pentapetalae</taxon>
        <taxon>rosids</taxon>
        <taxon>fabids</taxon>
        <taxon>Malpighiales</taxon>
        <taxon>Rhizophoraceae</taxon>
        <taxon>Rhizophora</taxon>
    </lineage>
</organism>
<reference evidence="1" key="1">
    <citation type="submission" date="2018-02" db="EMBL/GenBank/DDBJ databases">
        <title>Rhizophora mucronata_Transcriptome.</title>
        <authorList>
            <person name="Meera S.P."/>
            <person name="Sreeshan A."/>
            <person name="Augustine A."/>
        </authorList>
    </citation>
    <scope>NUCLEOTIDE SEQUENCE</scope>
    <source>
        <tissue evidence="1">Leaf</tissue>
    </source>
</reference>
<dbReference type="AlphaFoldDB" id="A0A2P2NGK2"/>
<protein>
    <submittedName>
        <fullName evidence="1">Uncharacterized protein</fullName>
    </submittedName>
</protein>
<name>A0A2P2NGK2_RHIMU</name>
<accession>A0A2P2NGK2</accession>